<dbReference type="HAMAP" id="MF_00790">
    <property type="entry name" value="Lipase_chap"/>
    <property type="match status" value="1"/>
</dbReference>
<keyword evidence="9 11" id="KW-0472">Membrane</keyword>
<dbReference type="GO" id="GO:0051082">
    <property type="term" value="F:unfolded protein binding"/>
    <property type="evidence" value="ECO:0007669"/>
    <property type="project" value="UniProtKB-UniRule"/>
</dbReference>
<gene>
    <name evidence="11" type="primary">lifO</name>
    <name evidence="12" type="ORF">F7R25_01875</name>
</gene>
<evidence type="ECO:0000256" key="3">
    <source>
        <dbReference type="ARBA" id="ARBA00022475"/>
    </source>
</evidence>
<dbReference type="Pfam" id="PF03280">
    <property type="entry name" value="Lipase_chap"/>
    <property type="match status" value="1"/>
</dbReference>
<comment type="function">
    <text evidence="11">May be involved in the folding of the extracellular lipase during its passage through the periplasm.</text>
</comment>
<comment type="similarity">
    <text evidence="2 11">Belongs to the lipase chaperone family.</text>
</comment>
<evidence type="ECO:0000256" key="5">
    <source>
        <dbReference type="ARBA" id="ARBA00022692"/>
    </source>
</evidence>
<evidence type="ECO:0000313" key="13">
    <source>
        <dbReference type="Proteomes" id="UP000473470"/>
    </source>
</evidence>
<evidence type="ECO:0000313" key="12">
    <source>
        <dbReference type="EMBL" id="KAB0641288.1"/>
    </source>
</evidence>
<keyword evidence="4 11" id="KW-0997">Cell inner membrane</keyword>
<evidence type="ECO:0000256" key="4">
    <source>
        <dbReference type="ARBA" id="ARBA00022519"/>
    </source>
</evidence>
<keyword evidence="5 11" id="KW-0812">Transmembrane</keyword>
<dbReference type="InterPro" id="IPR004961">
    <property type="entry name" value="Lipase_chaperone"/>
</dbReference>
<dbReference type="RefSeq" id="WP_059884319.1">
    <property type="nucleotide sequence ID" value="NZ_CABVPM010000003.1"/>
</dbReference>
<comment type="caution">
    <text evidence="12">The sequence shown here is derived from an EMBL/GenBank/DDBJ whole genome shotgun (WGS) entry which is preliminary data.</text>
</comment>
<evidence type="ECO:0000256" key="7">
    <source>
        <dbReference type="ARBA" id="ARBA00022989"/>
    </source>
</evidence>
<keyword evidence="10 11" id="KW-0143">Chaperone</keyword>
<dbReference type="SUPFAM" id="SSF158855">
    <property type="entry name" value="Lipase chaperone-like"/>
    <property type="match status" value="1"/>
</dbReference>
<dbReference type="GO" id="GO:0005886">
    <property type="term" value="C:plasma membrane"/>
    <property type="evidence" value="ECO:0007669"/>
    <property type="project" value="UniProtKB-SubCell"/>
</dbReference>
<dbReference type="GO" id="GO:0006457">
    <property type="term" value="P:protein folding"/>
    <property type="evidence" value="ECO:0007669"/>
    <property type="project" value="UniProtKB-UniRule"/>
</dbReference>
<evidence type="ECO:0000256" key="9">
    <source>
        <dbReference type="ARBA" id="ARBA00023136"/>
    </source>
</evidence>
<reference evidence="12 13" key="1">
    <citation type="submission" date="2019-09" db="EMBL/GenBank/DDBJ databases">
        <title>Draft genome sequences of 48 bacterial type strains from the CCUG.</title>
        <authorList>
            <person name="Tunovic T."/>
            <person name="Pineiro-Iglesias B."/>
            <person name="Unosson C."/>
            <person name="Inganas E."/>
            <person name="Ohlen M."/>
            <person name="Cardew S."/>
            <person name="Jensie-Markopoulos S."/>
            <person name="Salva-Serra F."/>
            <person name="Jaen-Luchoro D."/>
            <person name="Karlsson R."/>
            <person name="Svensson-Stadler L."/>
            <person name="Chun J."/>
            <person name="Moore E."/>
        </authorList>
    </citation>
    <scope>NUCLEOTIDE SEQUENCE [LARGE SCALE GENOMIC DNA]</scope>
    <source>
        <strain evidence="12 13">CCUG 65686</strain>
    </source>
</reference>
<comment type="subcellular location">
    <subcellularLocation>
        <location evidence="1">Cell inner membrane</location>
        <topology evidence="1">Single-pass membrane protein</topology>
        <orientation evidence="1">Periplasmic side</orientation>
    </subcellularLocation>
</comment>
<dbReference type="AlphaFoldDB" id="A0A6L3N4E8"/>
<evidence type="ECO:0000256" key="6">
    <source>
        <dbReference type="ARBA" id="ARBA00022963"/>
    </source>
</evidence>
<keyword evidence="7 11" id="KW-1133">Transmembrane helix</keyword>
<keyword evidence="6 11" id="KW-0442">Lipid degradation</keyword>
<keyword evidence="3 11" id="KW-1003">Cell membrane</keyword>
<dbReference type="EMBL" id="VZOK01000002">
    <property type="protein sequence ID" value="KAB0641288.1"/>
    <property type="molecule type" value="Genomic_DNA"/>
</dbReference>
<organism evidence="12 13">
    <name type="scientific">Burkholderia stagnalis</name>
    <dbReference type="NCBI Taxonomy" id="1503054"/>
    <lineage>
        <taxon>Bacteria</taxon>
        <taxon>Pseudomonadati</taxon>
        <taxon>Pseudomonadota</taxon>
        <taxon>Betaproteobacteria</taxon>
        <taxon>Burkholderiales</taxon>
        <taxon>Burkholderiaceae</taxon>
        <taxon>Burkholderia</taxon>
        <taxon>Burkholderia cepacia complex</taxon>
    </lineage>
</organism>
<keyword evidence="8 11" id="KW-0443">Lipid metabolism</keyword>
<evidence type="ECO:0000256" key="2">
    <source>
        <dbReference type="ARBA" id="ARBA00010358"/>
    </source>
</evidence>
<evidence type="ECO:0000256" key="1">
    <source>
        <dbReference type="ARBA" id="ARBA00004383"/>
    </source>
</evidence>
<proteinExistence type="inferred from homology"/>
<protein>
    <recommendedName>
        <fullName evidence="11">Lipase chaperone</fullName>
    </recommendedName>
    <alternativeName>
        <fullName evidence="11">Lipase activator protein</fullName>
    </alternativeName>
    <alternativeName>
        <fullName evidence="11">Lipase foldase</fullName>
    </alternativeName>
    <alternativeName>
        <fullName evidence="11">Lipase helper protein</fullName>
    </alternativeName>
    <alternativeName>
        <fullName evidence="11">Lipase modulator</fullName>
    </alternativeName>
</protein>
<accession>A0A6L3N4E8</accession>
<dbReference type="Proteomes" id="UP000473470">
    <property type="component" value="Unassembled WGS sequence"/>
</dbReference>
<evidence type="ECO:0000256" key="8">
    <source>
        <dbReference type="ARBA" id="ARBA00023098"/>
    </source>
</evidence>
<evidence type="ECO:0000256" key="10">
    <source>
        <dbReference type="ARBA" id="ARBA00023186"/>
    </source>
</evidence>
<evidence type="ECO:0000256" key="11">
    <source>
        <dbReference type="HAMAP-Rule" id="MF_00790"/>
    </source>
</evidence>
<dbReference type="GO" id="GO:0016042">
    <property type="term" value="P:lipid catabolic process"/>
    <property type="evidence" value="ECO:0007669"/>
    <property type="project" value="UniProtKB-UniRule"/>
</dbReference>
<name>A0A6L3N4E8_9BURK</name>
<sequence>MAARDERAPLTRRVVTAAAVALVVAGGVWIGRGIALRHDAAAPRAPADAVASAGTLAAAQPVAASAGAGLPTPLAGSSAPRLPLDPGGHLAKTRAVRDFFDYCLTAQSDLNAPALDALVAREVAAQLDGTVAQVEALDVWHRYRVYLAELAKLPGAGAVADKSDLATLQLALDQRASIARRALGEWNEPFFGAEQWRQRYDLARLKIAQDRTLTDAQKAERLAALEQQLPPDARAERQRVAQQQAAIAQIAQLQKSGATPDAMRAQLTQTLGPEVAERVARMQQDDDAWQRRYADYAAQRAQIVALGLTSQERDAEIAALRQRMFTKPGDAVRAASLDRGAAAAAAAQ</sequence>
<dbReference type="NCBIfam" id="NF002333">
    <property type="entry name" value="PRK01294.1-1"/>
    <property type="match status" value="1"/>
</dbReference>